<accession>A0ABV2P642</accession>
<evidence type="ECO:0000313" key="1">
    <source>
        <dbReference type="EMBL" id="MET4540044.1"/>
    </source>
</evidence>
<evidence type="ECO:0000313" key="2">
    <source>
        <dbReference type="Proteomes" id="UP001549307"/>
    </source>
</evidence>
<comment type="caution">
    <text evidence="1">The sequence shown here is derived from an EMBL/GenBank/DDBJ whole genome shotgun (WGS) entry which is preliminary data.</text>
</comment>
<name>A0ABV2P642_9MICC</name>
<gene>
    <name evidence="1" type="ORF">ABIE37_001825</name>
</gene>
<dbReference type="Proteomes" id="UP001549307">
    <property type="component" value="Unassembled WGS sequence"/>
</dbReference>
<dbReference type="EMBL" id="JBEPSN010000004">
    <property type="protein sequence ID" value="MET4540044.1"/>
    <property type="molecule type" value="Genomic_DNA"/>
</dbReference>
<reference evidence="1 2" key="1">
    <citation type="submission" date="2024-06" db="EMBL/GenBank/DDBJ databases">
        <title>Sorghum-associated microbial communities from plants grown in Nebraska, USA.</title>
        <authorList>
            <person name="Schachtman D."/>
        </authorList>
    </citation>
    <scope>NUCLEOTIDE SEQUENCE [LARGE SCALE GENOMIC DNA]</scope>
    <source>
        <strain evidence="1 2">3552</strain>
    </source>
</reference>
<protein>
    <recommendedName>
        <fullName evidence="3">Transcription factor zinc-finger domain-containing protein</fullName>
    </recommendedName>
</protein>
<organism evidence="1 2">
    <name type="scientific">Arthrobacter bambusae</name>
    <dbReference type="NCBI Taxonomy" id="1338426"/>
    <lineage>
        <taxon>Bacteria</taxon>
        <taxon>Bacillati</taxon>
        <taxon>Actinomycetota</taxon>
        <taxon>Actinomycetes</taxon>
        <taxon>Micrococcales</taxon>
        <taxon>Micrococcaceae</taxon>
        <taxon>Arthrobacter</taxon>
    </lineage>
</organism>
<sequence length="54" mass="6179">MKATGEVIQVCDECDSLWSVGTVPNTTEYDIVEEFLMDRGLSPLWDEMEKVDRP</sequence>
<proteinExistence type="predicted"/>
<evidence type="ECO:0008006" key="3">
    <source>
        <dbReference type="Google" id="ProtNLM"/>
    </source>
</evidence>
<keyword evidence="2" id="KW-1185">Reference proteome</keyword>